<keyword evidence="7" id="KW-1185">Reference proteome</keyword>
<dbReference type="WBParaSite" id="Pan_g17483.t1">
    <property type="protein sequence ID" value="Pan_g17483.t1"/>
    <property type="gene ID" value="Pan_g17483"/>
</dbReference>
<organism evidence="7 8">
    <name type="scientific">Panagrellus redivivus</name>
    <name type="common">Microworm</name>
    <dbReference type="NCBI Taxonomy" id="6233"/>
    <lineage>
        <taxon>Eukaryota</taxon>
        <taxon>Metazoa</taxon>
        <taxon>Ecdysozoa</taxon>
        <taxon>Nematoda</taxon>
        <taxon>Chromadorea</taxon>
        <taxon>Rhabditida</taxon>
        <taxon>Tylenchina</taxon>
        <taxon>Panagrolaimomorpha</taxon>
        <taxon>Panagrolaimoidea</taxon>
        <taxon>Panagrolaimidae</taxon>
        <taxon>Panagrellus</taxon>
    </lineage>
</organism>
<name>A0A7E4V7N9_PANRE</name>
<dbReference type="AlphaFoldDB" id="A0A7E4V7N9"/>
<evidence type="ECO:0000256" key="4">
    <source>
        <dbReference type="ARBA" id="ARBA00023273"/>
    </source>
</evidence>
<feature type="coiled-coil region" evidence="5">
    <location>
        <begin position="323"/>
        <end position="350"/>
    </location>
</feature>
<feature type="region of interest" description="Disordered" evidence="6">
    <location>
        <begin position="144"/>
        <end position="163"/>
    </location>
</feature>
<proteinExistence type="inferred from homology"/>
<comment type="subcellular location">
    <subcellularLocation>
        <location evidence="1">Cell projection</location>
        <location evidence="1">Cilium</location>
    </subcellularLocation>
</comment>
<evidence type="ECO:0000256" key="2">
    <source>
        <dbReference type="ARBA" id="ARBA00009415"/>
    </source>
</evidence>
<dbReference type="InterPro" id="IPR019530">
    <property type="entry name" value="Intra-flagellar_transport_57"/>
</dbReference>
<evidence type="ECO:0000256" key="1">
    <source>
        <dbReference type="ARBA" id="ARBA00004138"/>
    </source>
</evidence>
<reference evidence="8" key="2">
    <citation type="submission" date="2020-10" db="UniProtKB">
        <authorList>
            <consortium name="WormBaseParasite"/>
        </authorList>
    </citation>
    <scope>IDENTIFICATION</scope>
</reference>
<keyword evidence="5" id="KW-0175">Coiled coil</keyword>
<feature type="compositionally biased region" description="Acidic residues" evidence="6">
    <location>
        <begin position="148"/>
        <end position="163"/>
    </location>
</feature>
<dbReference type="GO" id="GO:0005815">
    <property type="term" value="C:microtubule organizing center"/>
    <property type="evidence" value="ECO:0007669"/>
    <property type="project" value="TreeGrafter"/>
</dbReference>
<evidence type="ECO:0000256" key="5">
    <source>
        <dbReference type="SAM" id="Coils"/>
    </source>
</evidence>
<accession>A0A7E4V7N9</accession>
<comment type="similarity">
    <text evidence="2">Belongs to the IFT57 family.</text>
</comment>
<dbReference type="Gene3D" id="1.10.287.1490">
    <property type="match status" value="1"/>
</dbReference>
<sequence length="407" mass="45862">MDTNDSPAREFDSFAANELLNERLALLDYENGIVKERESFKPLPRHYFVKSTNSGEQFFLFTNLAVWLMKVNGQMDLEYPQEFDDPNATISAILAVLKAEDIPVDYSISSIKKGSGPACLHILNELAGLALKKKAFGFQRFEVRDEDNQAENDNDEEHEENDQAEITAEQFEEDGEGSIADEDIGEATQFDTTFDEQTILAVDSGAEKRLDYLVSNDAQTPAFRAEVERATPQLKITLRADTKDWRSHMEQLSKQLNTVKTHFGVAKPFLKDVQSELTDVMQRIEARERHINSQLGSLLQQYRSVQDKIAERSEQYREASGGITARTEELASLGEEVDQLKAQIEEQGARNNDAAPLLRIKQAITKLESQIIAMNIQTAVIEQNLFNRRIRSVAASSSATLPFSSEF</sequence>
<reference evidence="7" key="1">
    <citation type="journal article" date="2013" name="Genetics">
        <title>The draft genome and transcriptome of Panagrellus redivivus are shaped by the harsh demands of a free-living lifestyle.</title>
        <authorList>
            <person name="Srinivasan J."/>
            <person name="Dillman A.R."/>
            <person name="Macchietto M.G."/>
            <person name="Heikkinen L."/>
            <person name="Lakso M."/>
            <person name="Fracchia K.M."/>
            <person name="Antoshechkin I."/>
            <person name="Mortazavi A."/>
            <person name="Wong G."/>
            <person name="Sternberg P.W."/>
        </authorList>
    </citation>
    <scope>NUCLEOTIDE SEQUENCE [LARGE SCALE GENOMIC DNA]</scope>
    <source>
        <strain evidence="7">MT8872</strain>
    </source>
</reference>
<dbReference type="GO" id="GO:1905515">
    <property type="term" value="P:non-motile cilium assembly"/>
    <property type="evidence" value="ECO:0007669"/>
    <property type="project" value="TreeGrafter"/>
</dbReference>
<dbReference type="GO" id="GO:0030992">
    <property type="term" value="C:intraciliary transport particle B"/>
    <property type="evidence" value="ECO:0007669"/>
    <property type="project" value="TreeGrafter"/>
</dbReference>
<protein>
    <submittedName>
        <fullName evidence="8">Intraflagellar transport protein 57 homolog</fullName>
    </submittedName>
</protein>
<dbReference type="GO" id="GO:0042073">
    <property type="term" value="P:intraciliary transport"/>
    <property type="evidence" value="ECO:0007669"/>
    <property type="project" value="TreeGrafter"/>
</dbReference>
<dbReference type="PANTHER" id="PTHR16011:SF0">
    <property type="entry name" value="INTRAFLAGELLAR TRANSPORT PROTEIN 57 HOMOLOG"/>
    <property type="match status" value="1"/>
</dbReference>
<evidence type="ECO:0000313" key="7">
    <source>
        <dbReference type="Proteomes" id="UP000492821"/>
    </source>
</evidence>
<dbReference type="GO" id="GO:0005794">
    <property type="term" value="C:Golgi apparatus"/>
    <property type="evidence" value="ECO:0007669"/>
    <property type="project" value="TreeGrafter"/>
</dbReference>
<keyword evidence="3" id="KW-0969">Cilium</keyword>
<dbReference type="Pfam" id="PF10498">
    <property type="entry name" value="IFT57"/>
    <property type="match status" value="1"/>
</dbReference>
<dbReference type="PANTHER" id="PTHR16011">
    <property type="entry name" value="IFT57/HIPPI"/>
    <property type="match status" value="1"/>
</dbReference>
<dbReference type="Proteomes" id="UP000492821">
    <property type="component" value="Unassembled WGS sequence"/>
</dbReference>
<dbReference type="GO" id="GO:0005929">
    <property type="term" value="C:cilium"/>
    <property type="evidence" value="ECO:0007669"/>
    <property type="project" value="UniProtKB-SubCell"/>
</dbReference>
<evidence type="ECO:0000256" key="3">
    <source>
        <dbReference type="ARBA" id="ARBA00023069"/>
    </source>
</evidence>
<evidence type="ECO:0000256" key="6">
    <source>
        <dbReference type="SAM" id="MobiDB-lite"/>
    </source>
</evidence>
<keyword evidence="4" id="KW-0966">Cell projection</keyword>
<evidence type="ECO:0000313" key="8">
    <source>
        <dbReference type="WBParaSite" id="Pan_g17483.t1"/>
    </source>
</evidence>